<dbReference type="AlphaFoldDB" id="A0A182NYP9"/>
<feature type="compositionally biased region" description="Polar residues" evidence="1">
    <location>
        <begin position="1"/>
        <end position="11"/>
    </location>
</feature>
<reference evidence="3" key="1">
    <citation type="submission" date="2013-03" db="EMBL/GenBank/DDBJ databases">
        <title>The Genome Sequence of Anopheles dirus WRAIR2.</title>
        <authorList>
            <consortium name="The Broad Institute Genomics Platform"/>
            <person name="Neafsey D.E."/>
            <person name="Walton C."/>
            <person name="Walker B."/>
            <person name="Young S.K."/>
            <person name="Zeng Q."/>
            <person name="Gargeya S."/>
            <person name="Fitzgerald M."/>
            <person name="Haas B."/>
            <person name="Abouelleil A."/>
            <person name="Allen A.W."/>
            <person name="Alvarado L."/>
            <person name="Arachchi H.M."/>
            <person name="Berlin A.M."/>
            <person name="Chapman S.B."/>
            <person name="Gainer-Dewar J."/>
            <person name="Goldberg J."/>
            <person name="Griggs A."/>
            <person name="Gujja S."/>
            <person name="Hansen M."/>
            <person name="Howarth C."/>
            <person name="Imamovic A."/>
            <person name="Ireland A."/>
            <person name="Larimer J."/>
            <person name="McCowan C."/>
            <person name="Murphy C."/>
            <person name="Pearson M."/>
            <person name="Poon T.W."/>
            <person name="Priest M."/>
            <person name="Roberts A."/>
            <person name="Saif S."/>
            <person name="Shea T."/>
            <person name="Sisk P."/>
            <person name="Sykes S."/>
            <person name="Wortman J."/>
            <person name="Nusbaum C."/>
            <person name="Birren B."/>
        </authorList>
    </citation>
    <scope>NUCLEOTIDE SEQUENCE [LARGE SCALE GENOMIC DNA]</scope>
    <source>
        <strain evidence="3">WRAIR2</strain>
    </source>
</reference>
<feature type="region of interest" description="Disordered" evidence="1">
    <location>
        <begin position="45"/>
        <end position="95"/>
    </location>
</feature>
<dbReference type="Proteomes" id="UP000075884">
    <property type="component" value="Unassembled WGS sequence"/>
</dbReference>
<feature type="compositionally biased region" description="Basic residues" evidence="1">
    <location>
        <begin position="12"/>
        <end position="23"/>
    </location>
</feature>
<evidence type="ECO:0000313" key="2">
    <source>
        <dbReference type="EnsemblMetazoa" id="ADIR014942-PA"/>
    </source>
</evidence>
<sequence>MCIHTHAQQWNRKSKGNKSYVQRRTRVRIRGGAKVQHRVPGKTIKIADFADEAKTTREQQRRLGSERNQNRPGEDTPARGNDRPLKRPAGLLVTV</sequence>
<feature type="region of interest" description="Disordered" evidence="1">
    <location>
        <begin position="1"/>
        <end position="23"/>
    </location>
</feature>
<proteinExistence type="predicted"/>
<dbReference type="EnsemblMetazoa" id="ADIR014942-RA">
    <property type="protein sequence ID" value="ADIR014942-PA"/>
    <property type="gene ID" value="ADIR014942"/>
</dbReference>
<evidence type="ECO:0000313" key="3">
    <source>
        <dbReference type="Proteomes" id="UP000075884"/>
    </source>
</evidence>
<feature type="compositionally biased region" description="Basic and acidic residues" evidence="1">
    <location>
        <begin position="51"/>
        <end position="85"/>
    </location>
</feature>
<protein>
    <submittedName>
        <fullName evidence="2">Uncharacterized protein</fullName>
    </submittedName>
</protein>
<reference evidence="2" key="2">
    <citation type="submission" date="2020-05" db="UniProtKB">
        <authorList>
            <consortium name="EnsemblMetazoa"/>
        </authorList>
    </citation>
    <scope>IDENTIFICATION</scope>
    <source>
        <strain evidence="2">WRAIR2</strain>
    </source>
</reference>
<accession>A0A182NYP9</accession>
<dbReference type="VEuPathDB" id="VectorBase:ADIR014942"/>
<keyword evidence="3" id="KW-1185">Reference proteome</keyword>
<evidence type="ECO:0000256" key="1">
    <source>
        <dbReference type="SAM" id="MobiDB-lite"/>
    </source>
</evidence>
<name>A0A182NYP9_9DIPT</name>
<organism evidence="2 3">
    <name type="scientific">Anopheles dirus</name>
    <dbReference type="NCBI Taxonomy" id="7168"/>
    <lineage>
        <taxon>Eukaryota</taxon>
        <taxon>Metazoa</taxon>
        <taxon>Ecdysozoa</taxon>
        <taxon>Arthropoda</taxon>
        <taxon>Hexapoda</taxon>
        <taxon>Insecta</taxon>
        <taxon>Pterygota</taxon>
        <taxon>Neoptera</taxon>
        <taxon>Endopterygota</taxon>
        <taxon>Diptera</taxon>
        <taxon>Nematocera</taxon>
        <taxon>Culicoidea</taxon>
        <taxon>Culicidae</taxon>
        <taxon>Anophelinae</taxon>
        <taxon>Anopheles</taxon>
    </lineage>
</organism>